<reference evidence="2 3" key="1">
    <citation type="submission" date="2016-03" db="EMBL/GenBank/DDBJ databases">
        <title>Genome sequencing of Psychrobacter alimentarius PAMC 27889.</title>
        <authorList>
            <person name="Lee J."/>
            <person name="Kim O.-S."/>
        </authorList>
    </citation>
    <scope>NUCLEOTIDE SEQUENCE [LARGE SCALE GENOMIC DNA]</scope>
    <source>
        <strain evidence="2 3">PAMC 27889</strain>
    </source>
</reference>
<evidence type="ECO:0000313" key="3">
    <source>
        <dbReference type="Proteomes" id="UP000076104"/>
    </source>
</evidence>
<dbReference type="Proteomes" id="UP000076104">
    <property type="component" value="Chromosome"/>
</dbReference>
<proteinExistence type="predicted"/>
<keyword evidence="1" id="KW-0472">Membrane</keyword>
<dbReference type="EMBL" id="CP014945">
    <property type="protein sequence ID" value="AMT97805.1"/>
    <property type="molecule type" value="Genomic_DNA"/>
</dbReference>
<evidence type="ECO:0000256" key="1">
    <source>
        <dbReference type="SAM" id="Phobius"/>
    </source>
</evidence>
<keyword evidence="1" id="KW-1133">Transmembrane helix</keyword>
<keyword evidence="1" id="KW-0812">Transmembrane</keyword>
<name>A0ABM6A0F1_9GAMM</name>
<accession>A0ABM6A0F1</accession>
<feature type="transmembrane region" description="Helical" evidence="1">
    <location>
        <begin position="24"/>
        <end position="43"/>
    </location>
</feature>
<dbReference type="RefSeq" id="WP_062845326.1">
    <property type="nucleotide sequence ID" value="NZ_CP014945.1"/>
</dbReference>
<evidence type="ECO:0000313" key="2">
    <source>
        <dbReference type="EMBL" id="AMT97805.1"/>
    </source>
</evidence>
<gene>
    <name evidence="2" type="ORF">A3K91_2225</name>
</gene>
<dbReference type="GeneID" id="33060271"/>
<protein>
    <submittedName>
        <fullName evidence="2">Uncharacterized protein</fullName>
    </submittedName>
</protein>
<feature type="transmembrane region" description="Helical" evidence="1">
    <location>
        <begin position="49"/>
        <end position="66"/>
    </location>
</feature>
<sequence>MKKQKTKFVLAEATLEEVNKQLKINMFVIVLVALILLLNIANFMQSYSLFYGLLVVVMIFFLFIIIKSRQILEMRKKALTRVE</sequence>
<organism evidence="2 3">
    <name type="scientific">Psychrobacter alimentarius</name>
    <dbReference type="NCBI Taxonomy" id="261164"/>
    <lineage>
        <taxon>Bacteria</taxon>
        <taxon>Pseudomonadati</taxon>
        <taxon>Pseudomonadota</taxon>
        <taxon>Gammaproteobacteria</taxon>
        <taxon>Moraxellales</taxon>
        <taxon>Moraxellaceae</taxon>
        <taxon>Psychrobacter</taxon>
    </lineage>
</organism>
<keyword evidence="3" id="KW-1185">Reference proteome</keyword>